<dbReference type="AlphaFoldDB" id="A0A3S2VKG1"/>
<feature type="compositionally biased region" description="Gly residues" evidence="5">
    <location>
        <begin position="282"/>
        <end position="292"/>
    </location>
</feature>
<dbReference type="OrthoDB" id="9807095at2"/>
<evidence type="ECO:0000313" key="7">
    <source>
        <dbReference type="EMBL" id="RVU27889.1"/>
    </source>
</evidence>
<comment type="caution">
    <text evidence="7">The sequence shown here is derived from an EMBL/GenBank/DDBJ whole genome shotgun (WGS) entry which is preliminary data.</text>
</comment>
<reference evidence="7 8" key="1">
    <citation type="submission" date="2019-01" db="EMBL/GenBank/DDBJ databases">
        <title>Genome sequences of Streptomyces and Rhizobium isolates collected from root and soil.</title>
        <authorList>
            <person name="Chhettri S."/>
            <person name="Sevigny J.L."/>
            <person name="Sen A."/>
            <person name="Ennis N."/>
            <person name="Tisa L."/>
        </authorList>
    </citation>
    <scope>NUCLEOTIDE SEQUENCE [LARGE SCALE GENOMIC DNA]</scope>
    <source>
        <strain evidence="7 8">San01</strain>
    </source>
</reference>
<dbReference type="InterPro" id="IPR014746">
    <property type="entry name" value="Gln_synth/guanido_kin_cat_dom"/>
</dbReference>
<dbReference type="SMART" id="SM01230">
    <property type="entry name" value="Gln-synt_C"/>
    <property type="match status" value="1"/>
</dbReference>
<accession>A0A3S2VKG1</accession>
<dbReference type="PANTHER" id="PTHR43785">
    <property type="entry name" value="GAMMA-GLUTAMYLPUTRESCINE SYNTHETASE"/>
    <property type="match status" value="1"/>
</dbReference>
<keyword evidence="8" id="KW-1185">Reference proteome</keyword>
<dbReference type="Gene3D" id="3.10.20.70">
    <property type="entry name" value="Glutamine synthetase, N-terminal domain"/>
    <property type="match status" value="1"/>
</dbReference>
<dbReference type="InterPro" id="IPR036651">
    <property type="entry name" value="Gln_synt_N_sf"/>
</dbReference>
<dbReference type="Gene3D" id="3.30.590.10">
    <property type="entry name" value="Glutamine synthetase/guanido kinase, catalytic domain"/>
    <property type="match status" value="1"/>
</dbReference>
<dbReference type="Pfam" id="PF00120">
    <property type="entry name" value="Gln-synt_C"/>
    <property type="match status" value="1"/>
</dbReference>
<proteinExistence type="inferred from homology"/>
<gene>
    <name evidence="7" type="ORF">EOT10_06315</name>
</gene>
<evidence type="ECO:0000259" key="6">
    <source>
        <dbReference type="PROSITE" id="PS51987"/>
    </source>
</evidence>
<dbReference type="InterPro" id="IPR008146">
    <property type="entry name" value="Gln_synth_cat_dom"/>
</dbReference>
<feature type="domain" description="GS catalytic" evidence="6">
    <location>
        <begin position="120"/>
        <end position="476"/>
    </location>
</feature>
<dbReference type="PROSITE" id="PS51987">
    <property type="entry name" value="GS_CATALYTIC"/>
    <property type="match status" value="1"/>
</dbReference>
<dbReference type="EMBL" id="RZYA01000002">
    <property type="protein sequence ID" value="RVU27889.1"/>
    <property type="molecule type" value="Genomic_DNA"/>
</dbReference>
<evidence type="ECO:0000256" key="5">
    <source>
        <dbReference type="SAM" id="MobiDB-lite"/>
    </source>
</evidence>
<evidence type="ECO:0000256" key="4">
    <source>
        <dbReference type="RuleBase" id="RU000384"/>
    </source>
</evidence>
<dbReference type="RefSeq" id="WP_127827045.1">
    <property type="nucleotide sequence ID" value="NZ_RZYA01000002.1"/>
</dbReference>
<evidence type="ECO:0000256" key="3">
    <source>
        <dbReference type="PROSITE-ProRule" id="PRU01331"/>
    </source>
</evidence>
<comment type="similarity">
    <text evidence="1 3 4">Belongs to the glutamine synthetase family.</text>
</comment>
<dbReference type="SUPFAM" id="SSF54368">
    <property type="entry name" value="Glutamine synthetase, N-terminal domain"/>
    <property type="match status" value="1"/>
</dbReference>
<dbReference type="GO" id="GO:0006542">
    <property type="term" value="P:glutamine biosynthetic process"/>
    <property type="evidence" value="ECO:0007669"/>
    <property type="project" value="InterPro"/>
</dbReference>
<keyword evidence="2" id="KW-0436">Ligase</keyword>
<name>A0A3S2VKG1_9ACTN</name>
<feature type="region of interest" description="Disordered" evidence="5">
    <location>
        <begin position="274"/>
        <end position="294"/>
    </location>
</feature>
<evidence type="ECO:0000256" key="2">
    <source>
        <dbReference type="ARBA" id="ARBA00022598"/>
    </source>
</evidence>
<dbReference type="PANTHER" id="PTHR43785:SF12">
    <property type="entry name" value="TYPE-1 GLUTAMINE SYNTHETASE 2"/>
    <property type="match status" value="1"/>
</dbReference>
<evidence type="ECO:0000256" key="1">
    <source>
        <dbReference type="ARBA" id="ARBA00009897"/>
    </source>
</evidence>
<sequence>MSAQDTPELRPTMDRLAADGIDVVRVTYPDLIGTDRARDVLLDHLPSARDHGLAFCRAVYHTSPQGDVVPVAGGLDAGLPDVTVRPDLSTLRALPWEPGVAWCLGESTDPATGSPSPESPRDLLRSVLARCEQAGLRPVVGPELEYFLLEPDTAAPTGWRRYGQGVTGAVYTAGLRADADNHLLPALRRLRDLDIGVISGNHEFDAGQFEINLNHSEAMDAADRAFLFKAAVKELARKEGKLATFMAKPFNDAGGSGFHLHFSAVSAVSAESADDSATGADTGTGTGTGTGAGRNVFDDPTGAYGLSDTARHAVAGILAHAPALAALLNPTVNSYKRFGPDTLAPWLVDWGLDNRSAMVRVPPERGCGTRLELRLGDASANPYLAVAALCAAAVLGIQDGSEPPAPLEGYGYDPEKSPPLPTTLPAALDALEADDALTEVLGKAFTASFLSYKRNEVERFNHHVTDWEFTEYSYHL</sequence>
<dbReference type="SUPFAM" id="SSF55931">
    <property type="entry name" value="Glutamine synthetase/guanido kinase"/>
    <property type="match status" value="1"/>
</dbReference>
<protein>
    <submittedName>
        <fullName evidence="7">Glutamine synthetase</fullName>
    </submittedName>
</protein>
<dbReference type="GO" id="GO:0004356">
    <property type="term" value="F:glutamine synthetase activity"/>
    <property type="evidence" value="ECO:0007669"/>
    <property type="project" value="InterPro"/>
</dbReference>
<dbReference type="Proteomes" id="UP000283128">
    <property type="component" value="Unassembled WGS sequence"/>
</dbReference>
<organism evidence="7 8">
    <name type="scientific">Streptomyces antnestii</name>
    <dbReference type="NCBI Taxonomy" id="2494256"/>
    <lineage>
        <taxon>Bacteria</taxon>
        <taxon>Bacillati</taxon>
        <taxon>Actinomycetota</taxon>
        <taxon>Actinomycetes</taxon>
        <taxon>Kitasatosporales</taxon>
        <taxon>Streptomycetaceae</taxon>
        <taxon>Streptomyces</taxon>
    </lineage>
</organism>
<evidence type="ECO:0000313" key="8">
    <source>
        <dbReference type="Proteomes" id="UP000283128"/>
    </source>
</evidence>